<dbReference type="InterPro" id="IPR013320">
    <property type="entry name" value="ConA-like_dom_sf"/>
</dbReference>
<dbReference type="KEGG" id="fte:Fluta_0973"/>
<keyword evidence="1 2" id="KW-0732">Signal</keyword>
<dbReference type="AlphaFoldDB" id="F2I927"/>
<dbReference type="InterPro" id="IPR026444">
    <property type="entry name" value="Secre_tail"/>
</dbReference>
<sequence precursor="true">MKRTHYLLSAFILFVSGTTYAQIPTTGLIFENHFEGDFDAALPINAVIDTNESYNYNLGEDVDGNQDSALELFIGDGNPRLVYNNLVNDLQTTNANNQGITLYCTAKFDSAFLANAAVNSYHSILYNGQQFIRVQKTNQSNPYTIQFGVLDNNTESGTFGYTITGQVTSLAEITQWRGYALTYYKNASGGILDGYFGNAITNHLEMPSAANLTFGAADTSFYIGTNFQNMSFQGWIDDVLLYERALSRIEIENINNFYGTASLAENKSLDLNLYPNPASTHLNLTTEQEVAYTITSTIGVVVKTGKLAAHESISIEELESGNYFLSVQQNDTYQTVSFVKN</sequence>
<evidence type="ECO:0000313" key="4">
    <source>
        <dbReference type="EMBL" id="AEA42974.1"/>
    </source>
</evidence>
<feature type="chain" id="PRO_5003279612" description="Secretion system C-terminal sorting domain-containing protein" evidence="2">
    <location>
        <begin position="22"/>
        <end position="341"/>
    </location>
</feature>
<dbReference type="HOGENOM" id="CLU_780213_0_0_10"/>
<dbReference type="Gene3D" id="2.60.120.200">
    <property type="match status" value="1"/>
</dbReference>
<evidence type="ECO:0000256" key="1">
    <source>
        <dbReference type="ARBA" id="ARBA00022729"/>
    </source>
</evidence>
<accession>F2I927</accession>
<reference evidence="4 5" key="1">
    <citation type="journal article" date="2011" name="Stand. Genomic Sci.">
        <title>Complete genome sequence of the gliding freshwater bacterium Fluviicola taffensis type strain (RW262).</title>
        <authorList>
            <person name="Woyke T."/>
            <person name="Chertkov O."/>
            <person name="Lapidus A."/>
            <person name="Nolan M."/>
            <person name="Lucas S."/>
            <person name="Del Rio T.G."/>
            <person name="Tice H."/>
            <person name="Cheng J.F."/>
            <person name="Tapia R."/>
            <person name="Han C."/>
            <person name="Goodwin L."/>
            <person name="Pitluck S."/>
            <person name="Liolios K."/>
            <person name="Pagani I."/>
            <person name="Ivanova N."/>
            <person name="Huntemann M."/>
            <person name="Mavromatis K."/>
            <person name="Mikhailova N."/>
            <person name="Pati A."/>
            <person name="Chen A."/>
            <person name="Palaniappan K."/>
            <person name="Land M."/>
            <person name="Hauser L."/>
            <person name="Brambilla E.M."/>
            <person name="Rohde M."/>
            <person name="Mwirichia R."/>
            <person name="Sikorski J."/>
            <person name="Tindall B.J."/>
            <person name="Goker M."/>
            <person name="Bristow J."/>
            <person name="Eisen J.A."/>
            <person name="Markowitz V."/>
            <person name="Hugenholtz P."/>
            <person name="Klenk H.P."/>
            <person name="Kyrpides N.C."/>
        </authorList>
    </citation>
    <scope>NUCLEOTIDE SEQUENCE [LARGE SCALE GENOMIC DNA]</scope>
    <source>
        <strain evidence="5">DSM 16823 / RW262 / RW262</strain>
    </source>
</reference>
<dbReference type="STRING" id="755732.Fluta_0973"/>
<dbReference type="EMBL" id="CP002542">
    <property type="protein sequence ID" value="AEA42974.1"/>
    <property type="molecule type" value="Genomic_DNA"/>
</dbReference>
<name>F2I927_FLUTR</name>
<dbReference type="RefSeq" id="WP_013685746.1">
    <property type="nucleotide sequence ID" value="NC_015321.1"/>
</dbReference>
<dbReference type="OrthoDB" id="791543at2"/>
<organism evidence="4 5">
    <name type="scientific">Fluviicola taffensis (strain DSM 16823 / NCIMB 13979 / RW262)</name>
    <dbReference type="NCBI Taxonomy" id="755732"/>
    <lineage>
        <taxon>Bacteria</taxon>
        <taxon>Pseudomonadati</taxon>
        <taxon>Bacteroidota</taxon>
        <taxon>Flavobacteriia</taxon>
        <taxon>Flavobacteriales</taxon>
        <taxon>Crocinitomicaceae</taxon>
        <taxon>Fluviicola</taxon>
    </lineage>
</organism>
<evidence type="ECO:0000313" key="5">
    <source>
        <dbReference type="Proteomes" id="UP000007463"/>
    </source>
</evidence>
<dbReference type="GO" id="GO:0005975">
    <property type="term" value="P:carbohydrate metabolic process"/>
    <property type="evidence" value="ECO:0007669"/>
    <property type="project" value="UniProtKB-ARBA"/>
</dbReference>
<protein>
    <recommendedName>
        <fullName evidence="3">Secretion system C-terminal sorting domain-containing protein</fullName>
    </recommendedName>
</protein>
<evidence type="ECO:0000256" key="2">
    <source>
        <dbReference type="SAM" id="SignalP"/>
    </source>
</evidence>
<dbReference type="GO" id="GO:0004553">
    <property type="term" value="F:hydrolase activity, hydrolyzing O-glycosyl compounds"/>
    <property type="evidence" value="ECO:0007669"/>
    <property type="project" value="UniProtKB-ARBA"/>
</dbReference>
<keyword evidence="5" id="KW-1185">Reference proteome</keyword>
<feature type="domain" description="Secretion system C-terminal sorting" evidence="3">
    <location>
        <begin position="273"/>
        <end position="334"/>
    </location>
</feature>
<evidence type="ECO:0000259" key="3">
    <source>
        <dbReference type="Pfam" id="PF18962"/>
    </source>
</evidence>
<proteinExistence type="predicted"/>
<reference evidence="5" key="2">
    <citation type="submission" date="2011-02" db="EMBL/GenBank/DDBJ databases">
        <title>The complete genome of Fluviicola taffensis DSM 16823.</title>
        <authorList>
            <consortium name="US DOE Joint Genome Institute (JGI-PGF)"/>
            <person name="Lucas S."/>
            <person name="Copeland A."/>
            <person name="Lapidus A."/>
            <person name="Bruce D."/>
            <person name="Goodwin L."/>
            <person name="Pitluck S."/>
            <person name="Kyrpides N."/>
            <person name="Mavromatis K."/>
            <person name="Ivanova N."/>
            <person name="Mikhailova N."/>
            <person name="Pagani I."/>
            <person name="Chertkov O."/>
            <person name="Detter J.C."/>
            <person name="Han C."/>
            <person name="Tapia R."/>
            <person name="Land M."/>
            <person name="Hauser L."/>
            <person name="Markowitz V."/>
            <person name="Cheng J.-F."/>
            <person name="Hugenholtz P."/>
            <person name="Woyke T."/>
            <person name="Wu D."/>
            <person name="Tindall B."/>
            <person name="Pomrenke H.G."/>
            <person name="Brambilla E."/>
            <person name="Klenk H.-P."/>
            <person name="Eisen J.A."/>
        </authorList>
    </citation>
    <scope>NUCLEOTIDE SEQUENCE [LARGE SCALE GENOMIC DNA]</scope>
    <source>
        <strain evidence="5">DSM 16823 / RW262 / RW262</strain>
    </source>
</reference>
<dbReference type="Pfam" id="PF18962">
    <property type="entry name" value="Por_Secre_tail"/>
    <property type="match status" value="1"/>
</dbReference>
<dbReference type="Proteomes" id="UP000007463">
    <property type="component" value="Chromosome"/>
</dbReference>
<dbReference type="NCBIfam" id="TIGR04183">
    <property type="entry name" value="Por_Secre_tail"/>
    <property type="match status" value="1"/>
</dbReference>
<gene>
    <name evidence="4" type="ordered locus">Fluta_0973</name>
</gene>
<feature type="signal peptide" evidence="2">
    <location>
        <begin position="1"/>
        <end position="21"/>
    </location>
</feature>
<dbReference type="SUPFAM" id="SSF49899">
    <property type="entry name" value="Concanavalin A-like lectins/glucanases"/>
    <property type="match status" value="1"/>
</dbReference>